<dbReference type="FunFam" id="3.90.850.10:FF:000002">
    <property type="entry name" value="2-hydroxyhepta-2,4-diene-1,7-dioate isomerase"/>
    <property type="match status" value="1"/>
</dbReference>
<evidence type="ECO:0000313" key="4">
    <source>
        <dbReference type="EMBL" id="ADB51233.1"/>
    </source>
</evidence>
<dbReference type="InterPro" id="IPR051121">
    <property type="entry name" value="FAH"/>
</dbReference>
<dbReference type="STRING" id="469383.Cwoe_2814"/>
<dbReference type="HOGENOM" id="CLU_028458_3_0_11"/>
<reference evidence="5" key="2">
    <citation type="submission" date="2010-01" db="EMBL/GenBank/DDBJ databases">
        <title>The complete genome of Conexibacter woesei DSM 14684.</title>
        <authorList>
            <consortium name="US DOE Joint Genome Institute (JGI-PGF)"/>
            <person name="Lucas S."/>
            <person name="Copeland A."/>
            <person name="Lapidus A."/>
            <person name="Glavina del Rio T."/>
            <person name="Dalin E."/>
            <person name="Tice H."/>
            <person name="Bruce D."/>
            <person name="Goodwin L."/>
            <person name="Pitluck S."/>
            <person name="Kyrpides N."/>
            <person name="Mavromatis K."/>
            <person name="Ivanova N."/>
            <person name="Mikhailova N."/>
            <person name="Chertkov O."/>
            <person name="Brettin T."/>
            <person name="Detter J.C."/>
            <person name="Han C."/>
            <person name="Larimer F."/>
            <person name="Land M."/>
            <person name="Hauser L."/>
            <person name="Markowitz V."/>
            <person name="Cheng J.-F."/>
            <person name="Hugenholtz P."/>
            <person name="Woyke T."/>
            <person name="Wu D."/>
            <person name="Pukall R."/>
            <person name="Steenblock K."/>
            <person name="Schneider S."/>
            <person name="Klenk H.-P."/>
            <person name="Eisen J.A."/>
        </authorList>
    </citation>
    <scope>NUCLEOTIDE SEQUENCE [LARGE SCALE GENOMIC DNA]</scope>
    <source>
        <strain evidence="5">DSM 14684 / CIP 108061 / JCM 11494 / NBRC 100937 / ID131577</strain>
    </source>
</reference>
<evidence type="ECO:0000259" key="3">
    <source>
        <dbReference type="Pfam" id="PF01557"/>
    </source>
</evidence>
<dbReference type="InterPro" id="IPR036663">
    <property type="entry name" value="Fumarylacetoacetase_C_sf"/>
</dbReference>
<dbReference type="Proteomes" id="UP000008229">
    <property type="component" value="Chromosome"/>
</dbReference>
<accession>D3FAS0</accession>
<dbReference type="OrthoDB" id="9805307at2"/>
<protein>
    <submittedName>
        <fullName evidence="4">Fumarylacetoacetate (FAA) hydrolase</fullName>
    </submittedName>
</protein>
<organism evidence="4 5">
    <name type="scientific">Conexibacter woesei (strain DSM 14684 / CCUG 47730 / CIP 108061 / JCM 11494 / NBRC 100937 / ID131577)</name>
    <dbReference type="NCBI Taxonomy" id="469383"/>
    <lineage>
        <taxon>Bacteria</taxon>
        <taxon>Bacillati</taxon>
        <taxon>Actinomycetota</taxon>
        <taxon>Thermoleophilia</taxon>
        <taxon>Solirubrobacterales</taxon>
        <taxon>Conexibacteraceae</taxon>
        <taxon>Conexibacter</taxon>
    </lineage>
</organism>
<gene>
    <name evidence="4" type="ordered locus">Cwoe_2814</name>
</gene>
<evidence type="ECO:0000256" key="1">
    <source>
        <dbReference type="ARBA" id="ARBA00010211"/>
    </source>
</evidence>
<dbReference type="AlphaFoldDB" id="D3FAS0"/>
<dbReference type="Gene3D" id="3.90.850.10">
    <property type="entry name" value="Fumarylacetoacetase-like, C-terminal domain"/>
    <property type="match status" value="1"/>
</dbReference>
<dbReference type="KEGG" id="cwo:Cwoe_2814"/>
<dbReference type="GO" id="GO:0016853">
    <property type="term" value="F:isomerase activity"/>
    <property type="evidence" value="ECO:0007669"/>
    <property type="project" value="UniProtKB-ARBA"/>
</dbReference>
<evidence type="ECO:0000313" key="5">
    <source>
        <dbReference type="Proteomes" id="UP000008229"/>
    </source>
</evidence>
<dbReference type="EMBL" id="CP001854">
    <property type="protein sequence ID" value="ADB51233.1"/>
    <property type="molecule type" value="Genomic_DNA"/>
</dbReference>
<dbReference type="PANTHER" id="PTHR42796">
    <property type="entry name" value="FUMARYLACETOACETATE HYDROLASE DOMAIN-CONTAINING PROTEIN 2A-RELATED"/>
    <property type="match status" value="1"/>
</dbReference>
<dbReference type="RefSeq" id="WP_012934284.1">
    <property type="nucleotide sequence ID" value="NC_013739.1"/>
</dbReference>
<dbReference type="SUPFAM" id="SSF56529">
    <property type="entry name" value="FAH"/>
    <property type="match status" value="1"/>
</dbReference>
<proteinExistence type="inferred from homology"/>
<keyword evidence="4" id="KW-0378">Hydrolase</keyword>
<dbReference type="GO" id="GO:0019752">
    <property type="term" value="P:carboxylic acid metabolic process"/>
    <property type="evidence" value="ECO:0007669"/>
    <property type="project" value="UniProtKB-ARBA"/>
</dbReference>
<dbReference type="eggNOG" id="COG0179">
    <property type="taxonomic scope" value="Bacteria"/>
</dbReference>
<keyword evidence="2" id="KW-0479">Metal-binding</keyword>
<evidence type="ECO:0000256" key="2">
    <source>
        <dbReference type="ARBA" id="ARBA00022723"/>
    </source>
</evidence>
<dbReference type="PANTHER" id="PTHR42796:SF4">
    <property type="entry name" value="FUMARYLACETOACETATE HYDROLASE DOMAIN-CONTAINING PROTEIN 2A"/>
    <property type="match status" value="1"/>
</dbReference>
<dbReference type="GO" id="GO:0046872">
    <property type="term" value="F:metal ion binding"/>
    <property type="evidence" value="ECO:0007669"/>
    <property type="project" value="UniProtKB-KW"/>
</dbReference>
<sequence>MRLGTLALDGGSRAVVVRDGRAATVGEYADVGALLRDGEAGLAAARRAHEQADGAHDAAPQRLLRPVLEPGAIVCVGLNYRSHILEMGRELPTAPTLFSKLPRALTDPTAAIELPAVSERIDYEGELAVVIGRAGRDVAAADAWSHVAGLTLMNDVTARDFQRRTLQWFAGKTLQASTPIGPVIVTADELEPLGDRELVTRVNGEECQRAPLSDLVFDVPALVADLSRLVELAPGDVIATGTPGGVGEAARRYLGDGDVVEVSIDGIGTLRNEFRSAR</sequence>
<feature type="domain" description="Fumarylacetoacetase-like C-terminal" evidence="3">
    <location>
        <begin position="73"/>
        <end position="274"/>
    </location>
</feature>
<comment type="similarity">
    <text evidence="1">Belongs to the FAH family.</text>
</comment>
<dbReference type="GO" id="GO:0016787">
    <property type="term" value="F:hydrolase activity"/>
    <property type="evidence" value="ECO:0007669"/>
    <property type="project" value="UniProtKB-KW"/>
</dbReference>
<name>D3FAS0_CONWI</name>
<dbReference type="Pfam" id="PF01557">
    <property type="entry name" value="FAA_hydrolase"/>
    <property type="match status" value="1"/>
</dbReference>
<keyword evidence="5" id="KW-1185">Reference proteome</keyword>
<reference evidence="4 5" key="1">
    <citation type="journal article" date="2010" name="Stand. Genomic Sci.">
        <title>Complete genome sequence of Conexibacter woesei type strain (ID131577).</title>
        <authorList>
            <person name="Pukall R."/>
            <person name="Lapidus A."/>
            <person name="Glavina Del Rio T."/>
            <person name="Copeland A."/>
            <person name="Tice H."/>
            <person name="Cheng J.-F."/>
            <person name="Lucas S."/>
            <person name="Chen F."/>
            <person name="Nolan M."/>
            <person name="Bruce D."/>
            <person name="Goodwin L."/>
            <person name="Pitluck S."/>
            <person name="Mavromatis K."/>
            <person name="Ivanova N."/>
            <person name="Ovchinnikova G."/>
            <person name="Pati A."/>
            <person name="Chen A."/>
            <person name="Palaniappan K."/>
            <person name="Land M."/>
            <person name="Hauser L."/>
            <person name="Chang Y.-J."/>
            <person name="Jeffries C.D."/>
            <person name="Chain P."/>
            <person name="Meincke L."/>
            <person name="Sims D."/>
            <person name="Brettin T."/>
            <person name="Detter J.C."/>
            <person name="Rohde M."/>
            <person name="Goeker M."/>
            <person name="Bristow J."/>
            <person name="Eisen J.A."/>
            <person name="Markowitz V."/>
            <person name="Kyrpides N.C."/>
            <person name="Klenk H.-P."/>
            <person name="Hugenholtz P."/>
        </authorList>
    </citation>
    <scope>NUCLEOTIDE SEQUENCE [LARGE SCALE GENOMIC DNA]</scope>
    <source>
        <strain evidence="5">DSM 14684 / CIP 108061 / JCM 11494 / NBRC 100937 / ID131577</strain>
    </source>
</reference>
<dbReference type="InterPro" id="IPR011234">
    <property type="entry name" value="Fumarylacetoacetase-like_C"/>
</dbReference>